<feature type="compositionally biased region" description="Low complexity" evidence="4">
    <location>
        <begin position="191"/>
        <end position="206"/>
    </location>
</feature>
<feature type="compositionally biased region" description="Polar residues" evidence="4">
    <location>
        <begin position="612"/>
        <end position="627"/>
    </location>
</feature>
<evidence type="ECO:0000313" key="7">
    <source>
        <dbReference type="Proteomes" id="UP000541558"/>
    </source>
</evidence>
<evidence type="ECO:0000256" key="2">
    <source>
        <dbReference type="ARBA" id="ARBA00022771"/>
    </source>
</evidence>
<dbReference type="GO" id="GO:0008270">
    <property type="term" value="F:zinc ion binding"/>
    <property type="evidence" value="ECO:0007669"/>
    <property type="project" value="UniProtKB-KW"/>
</dbReference>
<feature type="domain" description="RanBP2-type" evidence="5">
    <location>
        <begin position="731"/>
        <end position="756"/>
    </location>
</feature>
<feature type="compositionally biased region" description="Polar residues" evidence="4">
    <location>
        <begin position="75"/>
        <end position="85"/>
    </location>
</feature>
<comment type="caution">
    <text evidence="6">The sequence shown here is derived from an EMBL/GenBank/DDBJ whole genome shotgun (WGS) entry which is preliminary data.</text>
</comment>
<protein>
    <recommendedName>
        <fullName evidence="5">RanBP2-type domain-containing protein</fullName>
    </recommendedName>
</protein>
<evidence type="ECO:0000259" key="5">
    <source>
        <dbReference type="SMART" id="SM00547"/>
    </source>
</evidence>
<organism evidence="6 7">
    <name type="scientific">Ephemerocybe angulata</name>
    <dbReference type="NCBI Taxonomy" id="980116"/>
    <lineage>
        <taxon>Eukaryota</taxon>
        <taxon>Fungi</taxon>
        <taxon>Dikarya</taxon>
        <taxon>Basidiomycota</taxon>
        <taxon>Agaricomycotina</taxon>
        <taxon>Agaricomycetes</taxon>
        <taxon>Agaricomycetidae</taxon>
        <taxon>Agaricales</taxon>
        <taxon>Agaricineae</taxon>
        <taxon>Psathyrellaceae</taxon>
        <taxon>Ephemerocybe</taxon>
    </lineage>
</organism>
<name>A0A8H5FGK5_9AGAR</name>
<dbReference type="Proteomes" id="UP000541558">
    <property type="component" value="Unassembled WGS sequence"/>
</dbReference>
<dbReference type="EMBL" id="JAACJK010000059">
    <property type="protein sequence ID" value="KAF5336026.1"/>
    <property type="molecule type" value="Genomic_DNA"/>
</dbReference>
<feature type="compositionally biased region" description="Pro residues" evidence="4">
    <location>
        <begin position="531"/>
        <end position="542"/>
    </location>
</feature>
<feature type="compositionally biased region" description="Low complexity" evidence="4">
    <location>
        <begin position="573"/>
        <end position="583"/>
    </location>
</feature>
<evidence type="ECO:0000256" key="3">
    <source>
        <dbReference type="ARBA" id="ARBA00022833"/>
    </source>
</evidence>
<feature type="compositionally biased region" description="Basic and acidic residues" evidence="4">
    <location>
        <begin position="253"/>
        <end position="268"/>
    </location>
</feature>
<accession>A0A8H5FGK5</accession>
<keyword evidence="3" id="KW-0862">Zinc</keyword>
<dbReference type="InterPro" id="IPR001876">
    <property type="entry name" value="Znf_RanBP2"/>
</dbReference>
<feature type="compositionally biased region" description="Polar residues" evidence="4">
    <location>
        <begin position="318"/>
        <end position="358"/>
    </location>
</feature>
<keyword evidence="1" id="KW-0479">Metal-binding</keyword>
<feature type="compositionally biased region" description="Basic and acidic residues" evidence="4">
    <location>
        <begin position="1"/>
        <end position="11"/>
    </location>
</feature>
<feature type="domain" description="RanBP2-type" evidence="5">
    <location>
        <begin position="785"/>
        <end position="810"/>
    </location>
</feature>
<dbReference type="OrthoDB" id="79830at2759"/>
<dbReference type="Gene3D" id="4.10.1060.10">
    <property type="entry name" value="Zinc finger, RanBP2-type"/>
    <property type="match status" value="2"/>
</dbReference>
<feature type="region of interest" description="Disordered" evidence="4">
    <location>
        <begin position="186"/>
        <end position="712"/>
    </location>
</feature>
<feature type="compositionally biased region" description="Polar residues" evidence="4">
    <location>
        <begin position="654"/>
        <end position="673"/>
    </location>
</feature>
<dbReference type="SMART" id="SM00547">
    <property type="entry name" value="ZnF_RBZ"/>
    <property type="match status" value="3"/>
</dbReference>
<feature type="region of interest" description="Disordered" evidence="4">
    <location>
        <begin position="46"/>
        <end position="111"/>
    </location>
</feature>
<feature type="compositionally biased region" description="Polar residues" evidence="4">
    <location>
        <begin position="695"/>
        <end position="712"/>
    </location>
</feature>
<feature type="compositionally biased region" description="Polar residues" evidence="4">
    <location>
        <begin position="545"/>
        <end position="567"/>
    </location>
</feature>
<gene>
    <name evidence="6" type="ORF">D9611_006366</name>
</gene>
<dbReference type="AlphaFoldDB" id="A0A8H5FGK5"/>
<proteinExistence type="predicted"/>
<sequence length="864" mass="91862">MSAQRHTDNRSFARKAHSSPYARPQSSGWSLRKLIEPIRRRVFGLPVEDEFAEHPQRQPSRTASPEEDSSRGEASHSTFQSSLDTIVSDPPQSPSRTVSPKRPAPSAGPSAAATLENVIDFLTDAVGTSLKFDEAQTLSRLIRSADPREKLVSQSLESSGGRPLSAIEVEGMISILKKSEIFNKPEPFRFQSVPSSRSTTPQTTSSKDTHVRRTLTKNPNGVYRWEGAGSARKAPRRNRYASPAFGSSQITPEKPKANGDMKRRKVDDNASPPTPGAPSSSKLPLPSPQTPRNNGPSAPKLTIQATPSRLRTPLKPTAPSQPSPLRQAWSRSPTNSQEDFSQSERAQSSPPPNRQTETALELEEIVKKVTPKKKPDLSNPYQTANPTAKVMPPRRSARRKPVAKPPVSVNGKGSEKSPEPLTEEQIKDIPSQAFVEATLPKGSKRSRPPPQLQKSPSPEPSGSTLRGQPSFSARTIDEDDEDEYESARVGKKAKALTAPTPQEQKKDIQMTNGTGSGKAPSASIFGSSSAPAPPVALAPAPVPSTNRLTFNAPKTTTAPSRPSNLRFSYQPEGSSAPSSPSSDQKSDGDSEMSAPPPPTFTSTFSNLPPAPSTSSLFSAPTISSSQPKEVIKADRKPSSNGVPADPKTRALEKTPSSLPNYTFSFPSTSSATYSKEREVAKSKPAASLPTYDFSKPSNSGPSTVPSGGSAPTKSFDWSAAGLKAPTASSGKDWTCSTCMLSQPDSAKDKCTVCEAPRPNAAPAAPPTTFDWSAAGLKAPAPSSGKDWTCSTCMLSQPDSAKDKCTVCEAPRPNAAPAAPPATFNWAAAGMKAPSTNGASWTCSTCMCSNPASATEKCEVCDSKR</sequence>
<reference evidence="6 7" key="1">
    <citation type="journal article" date="2020" name="ISME J.">
        <title>Uncovering the hidden diversity of litter-decomposition mechanisms in mushroom-forming fungi.</title>
        <authorList>
            <person name="Floudas D."/>
            <person name="Bentzer J."/>
            <person name="Ahren D."/>
            <person name="Johansson T."/>
            <person name="Persson P."/>
            <person name="Tunlid A."/>
        </authorList>
    </citation>
    <scope>NUCLEOTIDE SEQUENCE [LARGE SCALE GENOMIC DNA]</scope>
    <source>
        <strain evidence="6 7">CBS 175.51</strain>
    </source>
</reference>
<evidence type="ECO:0000256" key="1">
    <source>
        <dbReference type="ARBA" id="ARBA00022723"/>
    </source>
</evidence>
<keyword evidence="7" id="KW-1185">Reference proteome</keyword>
<feature type="domain" description="RanBP2-type" evidence="5">
    <location>
        <begin position="838"/>
        <end position="863"/>
    </location>
</feature>
<feature type="region of interest" description="Disordered" evidence="4">
    <location>
        <begin position="1"/>
        <end position="30"/>
    </location>
</feature>
<evidence type="ECO:0000313" key="6">
    <source>
        <dbReference type="EMBL" id="KAF5336026.1"/>
    </source>
</evidence>
<evidence type="ECO:0000256" key="4">
    <source>
        <dbReference type="SAM" id="MobiDB-lite"/>
    </source>
</evidence>
<feature type="compositionally biased region" description="Low complexity" evidence="4">
    <location>
        <begin position="100"/>
        <end position="111"/>
    </location>
</feature>
<keyword evidence="2" id="KW-0863">Zinc-finger</keyword>
<feature type="compositionally biased region" description="Polar residues" evidence="4">
    <location>
        <begin position="452"/>
        <end position="473"/>
    </location>
</feature>